<dbReference type="InterPro" id="IPR042197">
    <property type="entry name" value="Apaf_helical"/>
</dbReference>
<dbReference type="Gene3D" id="1.20.5.4130">
    <property type="match status" value="1"/>
</dbReference>
<dbReference type="CDD" id="cd14798">
    <property type="entry name" value="RX-CC_like"/>
    <property type="match status" value="1"/>
</dbReference>
<dbReference type="SUPFAM" id="SSF52047">
    <property type="entry name" value="RNI-like"/>
    <property type="match status" value="1"/>
</dbReference>
<evidence type="ECO:0000259" key="7">
    <source>
        <dbReference type="Pfam" id="PF18052"/>
    </source>
</evidence>
<dbReference type="Pfam" id="PF23247">
    <property type="entry name" value="LRR_RPS2"/>
    <property type="match status" value="1"/>
</dbReference>
<keyword evidence="2" id="KW-0677">Repeat</keyword>
<dbReference type="PANTHER" id="PTHR36766:SF38">
    <property type="entry name" value="DISEASE RESISTANCE PROTEIN RGA3"/>
    <property type="match status" value="1"/>
</dbReference>
<feature type="domain" description="Disease resistance N-terminal" evidence="7">
    <location>
        <begin position="2"/>
        <end position="87"/>
    </location>
</feature>
<keyword evidence="4" id="KW-0611">Plant defense</keyword>
<dbReference type="InterPro" id="IPR041118">
    <property type="entry name" value="Rx_N"/>
</dbReference>
<keyword evidence="1" id="KW-0433">Leucine-rich repeat</keyword>
<evidence type="ECO:0000256" key="3">
    <source>
        <dbReference type="ARBA" id="ARBA00022741"/>
    </source>
</evidence>
<dbReference type="InterPro" id="IPR032675">
    <property type="entry name" value="LRR_dom_sf"/>
</dbReference>
<evidence type="ECO:0000259" key="10">
    <source>
        <dbReference type="Pfam" id="PF25019"/>
    </source>
</evidence>
<dbReference type="Pfam" id="PF18052">
    <property type="entry name" value="Rx_N"/>
    <property type="match status" value="1"/>
</dbReference>
<dbReference type="Gene3D" id="1.10.10.10">
    <property type="entry name" value="Winged helix-like DNA-binding domain superfamily/Winged helix DNA-binding domain"/>
    <property type="match status" value="1"/>
</dbReference>
<protein>
    <submittedName>
        <fullName evidence="11">Uncharacterized protein</fullName>
    </submittedName>
</protein>
<dbReference type="GO" id="GO:0006952">
    <property type="term" value="P:defense response"/>
    <property type="evidence" value="ECO:0007669"/>
    <property type="project" value="UniProtKB-KW"/>
</dbReference>
<evidence type="ECO:0000256" key="2">
    <source>
        <dbReference type="ARBA" id="ARBA00022737"/>
    </source>
</evidence>
<accession>A0A2N9IQY7</accession>
<dbReference type="Gene3D" id="3.80.10.10">
    <property type="entry name" value="Ribonuclease Inhibitor"/>
    <property type="match status" value="3"/>
</dbReference>
<dbReference type="PRINTS" id="PR00364">
    <property type="entry name" value="DISEASERSIST"/>
</dbReference>
<evidence type="ECO:0000259" key="8">
    <source>
        <dbReference type="Pfam" id="PF23247"/>
    </source>
</evidence>
<dbReference type="GO" id="GO:0043531">
    <property type="term" value="F:ADP binding"/>
    <property type="evidence" value="ECO:0007669"/>
    <property type="project" value="InterPro"/>
</dbReference>
<name>A0A2N9IQY7_FAGSY</name>
<evidence type="ECO:0000259" key="6">
    <source>
        <dbReference type="Pfam" id="PF00931"/>
    </source>
</evidence>
<feature type="domain" description="Disease resistance protein winged helix" evidence="9">
    <location>
        <begin position="414"/>
        <end position="465"/>
    </location>
</feature>
<dbReference type="Pfam" id="PF23559">
    <property type="entry name" value="WHD_DRP"/>
    <property type="match status" value="1"/>
</dbReference>
<dbReference type="Gene3D" id="3.40.50.300">
    <property type="entry name" value="P-loop containing nucleotide triphosphate hydrolases"/>
    <property type="match status" value="1"/>
</dbReference>
<keyword evidence="5" id="KW-0067">ATP-binding</keyword>
<dbReference type="FunFam" id="3.40.50.300:FF:001091">
    <property type="entry name" value="Probable disease resistance protein At1g61300"/>
    <property type="match status" value="1"/>
</dbReference>
<dbReference type="InterPro" id="IPR056789">
    <property type="entry name" value="LRR_R13L1-DRL21"/>
</dbReference>
<reference evidence="11" key="1">
    <citation type="submission" date="2018-02" db="EMBL/GenBank/DDBJ databases">
        <authorList>
            <person name="Cohen D.B."/>
            <person name="Kent A.D."/>
        </authorList>
    </citation>
    <scope>NUCLEOTIDE SEQUENCE</scope>
</reference>
<evidence type="ECO:0000313" key="11">
    <source>
        <dbReference type="EMBL" id="SPD27906.1"/>
    </source>
</evidence>
<feature type="domain" description="Disease resistance protein At4g27190-like leucine-rich repeats" evidence="8">
    <location>
        <begin position="853"/>
        <end position="968"/>
    </location>
</feature>
<proteinExistence type="predicted"/>
<dbReference type="Pfam" id="PF00931">
    <property type="entry name" value="NB-ARC"/>
    <property type="match status" value="1"/>
</dbReference>
<gene>
    <name evidence="11" type="ORF">FSB_LOCUS55788</name>
</gene>
<dbReference type="InterPro" id="IPR038005">
    <property type="entry name" value="RX-like_CC"/>
</dbReference>
<dbReference type="SUPFAM" id="SSF52540">
    <property type="entry name" value="P-loop containing nucleoside triphosphate hydrolases"/>
    <property type="match status" value="1"/>
</dbReference>
<feature type="domain" description="R13L1/DRL21-like LRR repeat region" evidence="10">
    <location>
        <begin position="595"/>
        <end position="717"/>
    </location>
</feature>
<dbReference type="SUPFAM" id="SSF52058">
    <property type="entry name" value="L domain-like"/>
    <property type="match status" value="1"/>
</dbReference>
<dbReference type="AlphaFoldDB" id="A0A2N9IQY7"/>
<evidence type="ECO:0000256" key="4">
    <source>
        <dbReference type="ARBA" id="ARBA00022821"/>
    </source>
</evidence>
<dbReference type="GO" id="GO:0005524">
    <property type="term" value="F:ATP binding"/>
    <property type="evidence" value="ECO:0007669"/>
    <property type="project" value="UniProtKB-KW"/>
</dbReference>
<evidence type="ECO:0000259" key="9">
    <source>
        <dbReference type="Pfam" id="PF23559"/>
    </source>
</evidence>
<dbReference type="FunFam" id="1.10.10.10:FF:000322">
    <property type="entry name" value="Probable disease resistance protein At1g63360"/>
    <property type="match status" value="1"/>
</dbReference>
<dbReference type="InterPro" id="IPR057135">
    <property type="entry name" value="At4g27190-like_LRR"/>
</dbReference>
<dbReference type="GO" id="GO:0051707">
    <property type="term" value="P:response to other organism"/>
    <property type="evidence" value="ECO:0007669"/>
    <property type="project" value="UniProtKB-ARBA"/>
</dbReference>
<dbReference type="InterPro" id="IPR058922">
    <property type="entry name" value="WHD_DRP"/>
</dbReference>
<dbReference type="InterPro" id="IPR036388">
    <property type="entry name" value="WH-like_DNA-bd_sf"/>
</dbReference>
<sequence length="995" mass="113503">MIENLGSQIFKEIGSLWGVKNEFEKIKNTVSTIRAVLLDAAEQQSHNHQVRDWLEKLKDAVYDADDLLGEFSTEAMRRSTVSGNKIAKEVRTFFSSSNQVAFRLDMSRKIKARRKKLDAIAEDRKKFHLKENHVETNAVSRKREPTHSFVREEEVIGREEDKKAIINLLLESNVEENVSVIPIVGIGGLGKTTLAQYVFNDKDVEKYFELKMWVCVSDNFELKIIVEKIIASATGNAPVNLEIDQLQSQLRGKIDQKKYLLVLDDVWNEDSEKWLKLKSLLMGGSKGSKIIITTRIRSVQEIMGTISPYLLKGLSDKQSWLLFEQVAFRKRQEKNIPKLEAIGRDILGMCQGVPLAIRSIGSMLYFKETEFEWSSVKNNLLANVTQGNEIFPILKLSYDNLPSHLKSCFTYCSLFPKDYEMDKETMIQLWIAQGLIQSPNGNQQLEDVGDEYFNDLLWRSIFEENESMLNTILLSFKSLRALDFHGLKITRVPNSIGKLIHLKYLDLTYSTIETLPDSITRLWNLQTLKLKGCKNLKELPKNFKALVNLRHLDNSGCYHLSHMPSGLGQMTCLQTLALFIVSNDNPSISKNVSGLGELNGLNNLRGTLEIKNLERVKDANSESKAAKLWDKKHLEKLELKWYRLNQIDNDEKSLEGLQPHQNLKSLWVNGYGGRRFSNWLSLLTNLVDLRLMRCKRCRHLPPLSQLPSLESLYILEMEDLEYISERDIGEEVPASFFPSLNLLDISDCPNLKGWWRNASTPDQQHQHHHSLLSFPLLSSLEIVGCPNLISMPLFPNLEKHLSLSECLKPLQQTMEMSSSLPSSSSSPLSKLKTLDLECIEDVESLPDEWLLNLNSLNSLSIDRCPRLTSLSGVLQRLTSLEDLTIKRCNEFSPLSDVDDDDDGMEWKCLNCLRYLEFKGLPKLKSLPAGLQHIATLQHLEISNCPNLMSLPEWMCCLISLEKLIISDCPPLKEKYGRGIGEDWDKIAHIPDIGIF</sequence>
<keyword evidence="3" id="KW-0547">Nucleotide-binding</keyword>
<feature type="domain" description="NB-ARC" evidence="6">
    <location>
        <begin position="159"/>
        <end position="332"/>
    </location>
</feature>
<dbReference type="InterPro" id="IPR002182">
    <property type="entry name" value="NB-ARC"/>
</dbReference>
<dbReference type="PANTHER" id="PTHR36766">
    <property type="entry name" value="PLANT BROAD-SPECTRUM MILDEW RESISTANCE PROTEIN RPW8"/>
    <property type="match status" value="1"/>
</dbReference>
<evidence type="ECO:0000256" key="5">
    <source>
        <dbReference type="ARBA" id="ARBA00022840"/>
    </source>
</evidence>
<dbReference type="Pfam" id="PF25019">
    <property type="entry name" value="LRR_R13L1-DRL21"/>
    <property type="match status" value="1"/>
</dbReference>
<organism evidence="11">
    <name type="scientific">Fagus sylvatica</name>
    <name type="common">Beechnut</name>
    <dbReference type="NCBI Taxonomy" id="28930"/>
    <lineage>
        <taxon>Eukaryota</taxon>
        <taxon>Viridiplantae</taxon>
        <taxon>Streptophyta</taxon>
        <taxon>Embryophyta</taxon>
        <taxon>Tracheophyta</taxon>
        <taxon>Spermatophyta</taxon>
        <taxon>Magnoliopsida</taxon>
        <taxon>eudicotyledons</taxon>
        <taxon>Gunneridae</taxon>
        <taxon>Pentapetalae</taxon>
        <taxon>rosids</taxon>
        <taxon>fabids</taxon>
        <taxon>Fagales</taxon>
        <taxon>Fagaceae</taxon>
        <taxon>Fagus</taxon>
    </lineage>
</organism>
<dbReference type="Gene3D" id="1.10.8.430">
    <property type="entry name" value="Helical domain of apoptotic protease-activating factors"/>
    <property type="match status" value="1"/>
</dbReference>
<evidence type="ECO:0000256" key="1">
    <source>
        <dbReference type="ARBA" id="ARBA00022614"/>
    </source>
</evidence>
<dbReference type="EMBL" id="OIVN01006213">
    <property type="protein sequence ID" value="SPD27906.1"/>
    <property type="molecule type" value="Genomic_DNA"/>
</dbReference>
<dbReference type="InterPro" id="IPR027417">
    <property type="entry name" value="P-loop_NTPase"/>
</dbReference>